<dbReference type="AlphaFoldDB" id="A0A2W1LJR7"/>
<comment type="similarity">
    <text evidence="1">Belongs to the NAD(P)-dependent epimerase/dehydratase family.</text>
</comment>
<feature type="domain" description="NAD-dependent epimerase/dehydratase" evidence="2">
    <location>
        <begin position="17"/>
        <end position="251"/>
    </location>
</feature>
<dbReference type="InterPro" id="IPR001509">
    <property type="entry name" value="Epimerase_deHydtase"/>
</dbReference>
<keyword evidence="4" id="KW-1185">Reference proteome</keyword>
<dbReference type="RefSeq" id="WP_111147445.1">
    <property type="nucleotide sequence ID" value="NZ_QKRB01000045.1"/>
</dbReference>
<reference evidence="3 4" key="1">
    <citation type="submission" date="2018-06" db="EMBL/GenBank/DDBJ databases">
        <title>Paenibacillus imtechensis sp. nov.</title>
        <authorList>
            <person name="Pinnaka A.K."/>
            <person name="Singh H."/>
            <person name="Kaur M."/>
        </authorList>
    </citation>
    <scope>NUCLEOTIDE SEQUENCE [LARGE SCALE GENOMIC DNA]</scope>
    <source>
        <strain evidence="3 4">SMB1</strain>
    </source>
</reference>
<protein>
    <submittedName>
        <fullName evidence="3">Nucleoside-diphosphate sugar epimerase</fullName>
    </submittedName>
</protein>
<evidence type="ECO:0000313" key="3">
    <source>
        <dbReference type="EMBL" id="PZD95145.1"/>
    </source>
</evidence>
<dbReference type="Proteomes" id="UP000249522">
    <property type="component" value="Unassembled WGS sequence"/>
</dbReference>
<gene>
    <name evidence="3" type="ORF">DNH61_14770</name>
</gene>
<evidence type="ECO:0000313" key="4">
    <source>
        <dbReference type="Proteomes" id="UP000249522"/>
    </source>
</evidence>
<dbReference type="InterPro" id="IPR036291">
    <property type="entry name" value="NAD(P)-bd_dom_sf"/>
</dbReference>
<comment type="caution">
    <text evidence="3">The sequence shown here is derived from an EMBL/GenBank/DDBJ whole genome shotgun (WGS) entry which is preliminary data.</text>
</comment>
<dbReference type="EMBL" id="QKRB01000045">
    <property type="protein sequence ID" value="PZD95145.1"/>
    <property type="molecule type" value="Genomic_DNA"/>
</dbReference>
<sequence length="330" mass="35236">MDGGKLGSSRVSGQRLLITGAAGFTGMHACRYFSKLGYEIAAVVRPETSDRVSSLPHLSLPGVKPAACSLTDSSALCRLAQAVEPDAVLHLAGRNAVKPSWEKPAEWLETNMMGTVYLLEAIRALARPCRVLVAGSMIRYHWPEGNAAPRPPHPYGLSKTMQVSAALSWHALYGMDVMVAEPSNLIGPGPSTGICALITEHAVRAMKHQERGEIQAGPMPPFRLSSRTERRDYLDVRDAVAAYGALLEAGGPGVCYPVASGVFRSLGEIADSYDRLTGSAIQWEVGSSTAASPEPVDCSALKQLGWEPAVSFDQSLSDMLAYRKAQDEAG</sequence>
<dbReference type="OrthoDB" id="9779041at2"/>
<evidence type="ECO:0000256" key="1">
    <source>
        <dbReference type="ARBA" id="ARBA00007637"/>
    </source>
</evidence>
<dbReference type="Gene3D" id="3.40.50.720">
    <property type="entry name" value="NAD(P)-binding Rossmann-like Domain"/>
    <property type="match status" value="1"/>
</dbReference>
<name>A0A2W1LJR7_9BACL</name>
<dbReference type="SUPFAM" id="SSF51735">
    <property type="entry name" value="NAD(P)-binding Rossmann-fold domains"/>
    <property type="match status" value="1"/>
</dbReference>
<dbReference type="Gene3D" id="3.90.25.10">
    <property type="entry name" value="UDP-galactose 4-epimerase, domain 1"/>
    <property type="match status" value="1"/>
</dbReference>
<accession>A0A2W1LJR7</accession>
<dbReference type="PANTHER" id="PTHR43000">
    <property type="entry name" value="DTDP-D-GLUCOSE 4,6-DEHYDRATASE-RELATED"/>
    <property type="match status" value="1"/>
</dbReference>
<organism evidence="3 4">
    <name type="scientific">Paenibacillus sambharensis</name>
    <dbReference type="NCBI Taxonomy" id="1803190"/>
    <lineage>
        <taxon>Bacteria</taxon>
        <taxon>Bacillati</taxon>
        <taxon>Bacillota</taxon>
        <taxon>Bacilli</taxon>
        <taxon>Bacillales</taxon>
        <taxon>Paenibacillaceae</taxon>
        <taxon>Paenibacillus</taxon>
    </lineage>
</organism>
<proteinExistence type="inferred from homology"/>
<dbReference type="Pfam" id="PF01370">
    <property type="entry name" value="Epimerase"/>
    <property type="match status" value="1"/>
</dbReference>
<evidence type="ECO:0000259" key="2">
    <source>
        <dbReference type="Pfam" id="PF01370"/>
    </source>
</evidence>